<feature type="compositionally biased region" description="Acidic residues" evidence="8">
    <location>
        <begin position="192"/>
        <end position="204"/>
    </location>
</feature>
<evidence type="ECO:0000256" key="8">
    <source>
        <dbReference type="SAM" id="MobiDB-lite"/>
    </source>
</evidence>
<feature type="compositionally biased region" description="Acidic residues" evidence="8">
    <location>
        <begin position="302"/>
        <end position="316"/>
    </location>
</feature>
<evidence type="ECO:0000256" key="4">
    <source>
        <dbReference type="ARBA" id="ARBA00023242"/>
    </source>
</evidence>
<dbReference type="GO" id="GO:0032040">
    <property type="term" value="C:small-subunit processome"/>
    <property type="evidence" value="ECO:0007669"/>
    <property type="project" value="TreeGrafter"/>
</dbReference>
<sequence length="714" mass="79145">MAPIAFSPDASISSHTLSAGSAQPPPMELAHSPSAFLANPLAFLQPTARLNASFLTAAKRYLDPIASAVSHEQIARQQHLRRKRKRGEAPDGDAGVLRLKKLHVEGFSADQVFQQTSKVVDAAVEEIELLLPQEDGPVAIGSDEASQADLDGQEIESASSLGEEGVDWEYDGEDVADEEGDLNGEEGHEDPASGEEDQLEDEEEHIFSDALSQYGQAATYRPDNGVDDEFFQLDTFNRQTGFLEQQDTRGEAADSDDEEIDWDADPFAATAGKAAKAVTGDESDDENGPTFGNVDLHAPEGLSDDEFQDGEMDGVDSMDNANNLMYKDFFAPPARKESKRKRRGRPNPHNFPPDAAQPNNEDMEDQVRATMSRVHRDLFEDDDSAESDGELTDLDSADPKSRQSTYQRRQAKIAEQIRKLEAANVARREWQLSGEASAGDRPLNSLLEENLDFQRAGKPTPVITAEVQQSIEDLIKGRILRGEFDEVIRRRPDDLATGPKVRRGEFQLDDSKASKGLAEMYEEDLLRSTDPNYVDSRDQKLKKEHEEISALWKSICSKLDSLSSSHFKPKPATANLEIRVDAPAIEMEDARPTAGGEVAGSGMLAPQELYKPGEEKRRTEIVTKGGMPVAREEMTREQKFRRRRREKERIKKAGLHQQPKEERTGERKKQEKKQLLGELKKGGVQVIGKKGQVTDVEGKEVREASRKAAASFKL</sequence>
<dbReference type="EMBL" id="ML987189">
    <property type="protein sequence ID" value="KAF2256450.1"/>
    <property type="molecule type" value="Genomic_DNA"/>
</dbReference>
<feature type="region of interest" description="Disordered" evidence="8">
    <location>
        <begin position="238"/>
        <end position="410"/>
    </location>
</feature>
<dbReference type="GO" id="GO:0034457">
    <property type="term" value="C:Mpp10 complex"/>
    <property type="evidence" value="ECO:0007669"/>
    <property type="project" value="UniProtKB-UniRule"/>
</dbReference>
<feature type="compositionally biased region" description="Acidic residues" evidence="8">
    <location>
        <begin position="253"/>
        <end position="264"/>
    </location>
</feature>
<dbReference type="RefSeq" id="XP_033691454.1">
    <property type="nucleotide sequence ID" value="XM_033831360.1"/>
</dbReference>
<proteinExistence type="inferred from homology"/>
<dbReference type="PANTHER" id="PTHR17039:SF0">
    <property type="entry name" value="U3 SMALL NUCLEOLAR RIBONUCLEOPROTEIN PROTEIN MPP10"/>
    <property type="match status" value="1"/>
</dbReference>
<name>A0A6A6J3H3_9PLEO</name>
<keyword evidence="4 7" id="KW-0539">Nucleus</keyword>
<keyword evidence="10" id="KW-1185">Reference proteome</keyword>
<feature type="region of interest" description="Disordered" evidence="8">
    <location>
        <begin position="630"/>
        <end position="714"/>
    </location>
</feature>
<keyword evidence="2 7" id="KW-0690">Ribosome biogenesis</keyword>
<feature type="region of interest" description="Disordered" evidence="8">
    <location>
        <begin position="146"/>
        <end position="226"/>
    </location>
</feature>
<dbReference type="Pfam" id="PF04006">
    <property type="entry name" value="Mpp10"/>
    <property type="match status" value="1"/>
</dbReference>
<evidence type="ECO:0000256" key="2">
    <source>
        <dbReference type="ARBA" id="ARBA00022517"/>
    </source>
</evidence>
<comment type="similarity">
    <text evidence="6 7">Belongs to the MPP10 family.</text>
</comment>
<evidence type="ECO:0000313" key="10">
    <source>
        <dbReference type="Proteomes" id="UP000800094"/>
    </source>
</evidence>
<comment type="subcellular location">
    <subcellularLocation>
        <location evidence="1 7">Nucleus</location>
        <location evidence="1 7">Nucleolus</location>
    </subcellularLocation>
</comment>
<dbReference type="PANTHER" id="PTHR17039">
    <property type="entry name" value="U3 SMALL NUCLEOLAR RIBONUCLEOPROTEIN PROTEIN MPP10"/>
    <property type="match status" value="1"/>
</dbReference>
<evidence type="ECO:0000313" key="9">
    <source>
        <dbReference type="EMBL" id="KAF2256450.1"/>
    </source>
</evidence>
<accession>A0A6A6J3H3</accession>
<evidence type="ECO:0000256" key="6">
    <source>
        <dbReference type="ARBA" id="ARBA00029455"/>
    </source>
</evidence>
<dbReference type="InterPro" id="IPR012173">
    <property type="entry name" value="Mpp10"/>
</dbReference>
<feature type="compositionally biased region" description="Acidic residues" evidence="8">
    <location>
        <begin position="379"/>
        <end position="396"/>
    </location>
</feature>
<feature type="compositionally biased region" description="Basic residues" evidence="8">
    <location>
        <begin position="337"/>
        <end position="346"/>
    </location>
</feature>
<dbReference type="GO" id="GO:0005732">
    <property type="term" value="C:sno(s)RNA-containing ribonucleoprotein complex"/>
    <property type="evidence" value="ECO:0007669"/>
    <property type="project" value="UniProtKB-UniRule"/>
</dbReference>
<feature type="compositionally biased region" description="Basic and acidic residues" evidence="8">
    <location>
        <begin position="696"/>
        <end position="706"/>
    </location>
</feature>
<feature type="compositionally biased region" description="Basic residues" evidence="8">
    <location>
        <begin position="639"/>
        <end position="654"/>
    </location>
</feature>
<feature type="compositionally biased region" description="Acidic residues" evidence="8">
    <location>
        <begin position="164"/>
        <end position="184"/>
    </location>
</feature>
<feature type="compositionally biased region" description="Basic and acidic residues" evidence="8">
    <location>
        <begin position="658"/>
        <end position="681"/>
    </location>
</feature>
<feature type="compositionally biased region" description="Polar residues" evidence="8">
    <location>
        <begin position="10"/>
        <end position="21"/>
    </location>
</feature>
<evidence type="ECO:0000256" key="5">
    <source>
        <dbReference type="ARBA" id="ARBA00023274"/>
    </source>
</evidence>
<feature type="compositionally biased region" description="Low complexity" evidence="8">
    <location>
        <begin position="268"/>
        <end position="280"/>
    </location>
</feature>
<dbReference type="GeneID" id="54584690"/>
<dbReference type="PIRSF" id="PIRSF017300">
    <property type="entry name" value="snoRNP_Mpp10"/>
    <property type="match status" value="1"/>
</dbReference>
<dbReference type="Proteomes" id="UP000800094">
    <property type="component" value="Unassembled WGS sequence"/>
</dbReference>
<evidence type="ECO:0000256" key="1">
    <source>
        <dbReference type="ARBA" id="ARBA00004604"/>
    </source>
</evidence>
<feature type="compositionally biased region" description="Low complexity" evidence="8">
    <location>
        <begin position="682"/>
        <end position="693"/>
    </location>
</feature>
<feature type="region of interest" description="Disordered" evidence="8">
    <location>
        <begin position="1"/>
        <end position="31"/>
    </location>
</feature>
<protein>
    <recommendedName>
        <fullName evidence="7">U3 small nucleolar ribonucleoprotein protein MPP10</fullName>
    </recommendedName>
</protein>
<comment type="function">
    <text evidence="7">Involved in nucleolar processing of pre-18S ribosomal RNA.</text>
</comment>
<dbReference type="GO" id="GO:0006364">
    <property type="term" value="P:rRNA processing"/>
    <property type="evidence" value="ECO:0007669"/>
    <property type="project" value="UniProtKB-KW"/>
</dbReference>
<reference evidence="9" key="1">
    <citation type="journal article" date="2020" name="Stud. Mycol.">
        <title>101 Dothideomycetes genomes: a test case for predicting lifestyles and emergence of pathogens.</title>
        <authorList>
            <person name="Haridas S."/>
            <person name="Albert R."/>
            <person name="Binder M."/>
            <person name="Bloem J."/>
            <person name="Labutti K."/>
            <person name="Salamov A."/>
            <person name="Andreopoulos B."/>
            <person name="Baker S."/>
            <person name="Barry K."/>
            <person name="Bills G."/>
            <person name="Bluhm B."/>
            <person name="Cannon C."/>
            <person name="Castanera R."/>
            <person name="Culley D."/>
            <person name="Daum C."/>
            <person name="Ezra D."/>
            <person name="Gonzalez J."/>
            <person name="Henrissat B."/>
            <person name="Kuo A."/>
            <person name="Liang C."/>
            <person name="Lipzen A."/>
            <person name="Lutzoni F."/>
            <person name="Magnuson J."/>
            <person name="Mondo S."/>
            <person name="Nolan M."/>
            <person name="Ohm R."/>
            <person name="Pangilinan J."/>
            <person name="Park H.-J."/>
            <person name="Ramirez L."/>
            <person name="Alfaro M."/>
            <person name="Sun H."/>
            <person name="Tritt A."/>
            <person name="Yoshinaga Y."/>
            <person name="Zwiers L.-H."/>
            <person name="Turgeon B."/>
            <person name="Goodwin S."/>
            <person name="Spatafora J."/>
            <person name="Crous P."/>
            <person name="Grigoriev I."/>
        </authorList>
    </citation>
    <scope>NUCLEOTIDE SEQUENCE</scope>
    <source>
        <strain evidence="9">CBS 122368</strain>
    </source>
</reference>
<organism evidence="9 10">
    <name type="scientific">Trematosphaeria pertusa</name>
    <dbReference type="NCBI Taxonomy" id="390896"/>
    <lineage>
        <taxon>Eukaryota</taxon>
        <taxon>Fungi</taxon>
        <taxon>Dikarya</taxon>
        <taxon>Ascomycota</taxon>
        <taxon>Pezizomycotina</taxon>
        <taxon>Dothideomycetes</taxon>
        <taxon>Pleosporomycetidae</taxon>
        <taxon>Pleosporales</taxon>
        <taxon>Massarineae</taxon>
        <taxon>Trematosphaeriaceae</taxon>
        <taxon>Trematosphaeria</taxon>
    </lineage>
</organism>
<evidence type="ECO:0000256" key="3">
    <source>
        <dbReference type="ARBA" id="ARBA00022552"/>
    </source>
</evidence>
<dbReference type="OrthoDB" id="445326at2759"/>
<evidence type="ECO:0000256" key="7">
    <source>
        <dbReference type="PIRNR" id="PIRNR017300"/>
    </source>
</evidence>
<keyword evidence="3 7" id="KW-0698">rRNA processing</keyword>
<gene>
    <name evidence="9" type="ORF">BU26DRAFT_536610</name>
</gene>
<dbReference type="AlphaFoldDB" id="A0A6A6J3H3"/>
<keyword evidence="5 7" id="KW-0687">Ribonucleoprotein</keyword>